<organism evidence="1 2">
    <name type="scientific">Kribbella albertanoniae</name>
    <dbReference type="NCBI Taxonomy" id="1266829"/>
    <lineage>
        <taxon>Bacteria</taxon>
        <taxon>Bacillati</taxon>
        <taxon>Actinomycetota</taxon>
        <taxon>Actinomycetes</taxon>
        <taxon>Propionibacteriales</taxon>
        <taxon>Kribbellaceae</taxon>
        <taxon>Kribbella</taxon>
    </lineage>
</organism>
<reference evidence="1 2" key="1">
    <citation type="submission" date="2019-03" db="EMBL/GenBank/DDBJ databases">
        <title>Draft genome sequences of novel Actinobacteria.</title>
        <authorList>
            <person name="Sahin N."/>
            <person name="Ay H."/>
            <person name="Saygin H."/>
        </authorList>
    </citation>
    <scope>NUCLEOTIDE SEQUENCE [LARGE SCALE GENOMIC DNA]</scope>
    <source>
        <strain evidence="1 2">JCM 30547</strain>
    </source>
</reference>
<dbReference type="AlphaFoldDB" id="A0A4R4QHZ6"/>
<name>A0A4R4QHZ6_9ACTN</name>
<dbReference type="RefSeq" id="WP_132400632.1">
    <property type="nucleotide sequence ID" value="NZ_SMKA01000003.1"/>
</dbReference>
<dbReference type="SUPFAM" id="SSF55729">
    <property type="entry name" value="Acyl-CoA N-acyltransferases (Nat)"/>
    <property type="match status" value="1"/>
</dbReference>
<proteinExistence type="predicted"/>
<protein>
    <submittedName>
        <fullName evidence="1">Uncharacterized protein</fullName>
    </submittedName>
</protein>
<accession>A0A4R4QHZ6</accession>
<keyword evidence="2" id="KW-1185">Reference proteome</keyword>
<dbReference type="OrthoDB" id="5182302at2"/>
<evidence type="ECO:0000313" key="1">
    <source>
        <dbReference type="EMBL" id="TDC35264.1"/>
    </source>
</evidence>
<dbReference type="InterPro" id="IPR016181">
    <property type="entry name" value="Acyl_CoA_acyltransferase"/>
</dbReference>
<sequence length="263" mass="29960">MRVVLSECLPDYVSYTFPYHVWGFLEEGETPGTALALGFLPLTFDLSRFYLSRSIRVELSDFGPNKRIRYARRQCAHISSQFLERADFEFTAAWRDLATAYFATRAEAVEYRQRRFLEMLDSPFTTHVLLWTDDTTGAPVGLAPLYLEEQVGEYGISIYAPEYTAVNIGNHMLAGVLQKLQELGCTHGYVGTCYSEEALYKTRVPGMQFFNGFRWSDDRAELHHFLDRQQPVAQEHILSTEAYAKAFGGIGEPPALWRLQAPG</sequence>
<evidence type="ECO:0000313" key="2">
    <source>
        <dbReference type="Proteomes" id="UP000295075"/>
    </source>
</evidence>
<gene>
    <name evidence="1" type="ORF">E1261_01670</name>
</gene>
<comment type="caution">
    <text evidence="1">The sequence shown here is derived from an EMBL/GenBank/DDBJ whole genome shotgun (WGS) entry which is preliminary data.</text>
</comment>
<dbReference type="EMBL" id="SMKA01000003">
    <property type="protein sequence ID" value="TDC35264.1"/>
    <property type="molecule type" value="Genomic_DNA"/>
</dbReference>
<dbReference type="Proteomes" id="UP000295075">
    <property type="component" value="Unassembled WGS sequence"/>
</dbReference>